<dbReference type="OrthoDB" id="10042665at2759"/>
<keyword evidence="8" id="KW-1185">Reference proteome</keyword>
<evidence type="ECO:0000256" key="3">
    <source>
        <dbReference type="ARBA" id="ARBA00022840"/>
    </source>
</evidence>
<dbReference type="SMART" id="SM00382">
    <property type="entry name" value="AAA"/>
    <property type="match status" value="1"/>
</dbReference>
<protein>
    <recommendedName>
        <fullName evidence="6">AAA+ ATPase domain-containing protein</fullName>
    </recommendedName>
</protein>
<dbReference type="InterPro" id="IPR044539">
    <property type="entry name" value="Pch2-like"/>
</dbReference>
<organism evidence="7 8">
    <name type="scientific">Steinernema carpocapsae</name>
    <name type="common">Entomopathogenic nematode</name>
    <dbReference type="NCBI Taxonomy" id="34508"/>
    <lineage>
        <taxon>Eukaryota</taxon>
        <taxon>Metazoa</taxon>
        <taxon>Ecdysozoa</taxon>
        <taxon>Nematoda</taxon>
        <taxon>Chromadorea</taxon>
        <taxon>Rhabditida</taxon>
        <taxon>Tylenchina</taxon>
        <taxon>Panagrolaimomorpha</taxon>
        <taxon>Strongyloidoidea</taxon>
        <taxon>Steinernematidae</taxon>
        <taxon>Steinernema</taxon>
    </lineage>
</organism>
<gene>
    <name evidence="7" type="ORF">L596_017022</name>
</gene>
<dbReference type="GO" id="GO:0051598">
    <property type="term" value="P:meiotic recombination checkpoint signaling"/>
    <property type="evidence" value="ECO:0007669"/>
    <property type="project" value="TreeGrafter"/>
</dbReference>
<dbReference type="InterPro" id="IPR027417">
    <property type="entry name" value="P-loop_NTPase"/>
</dbReference>
<comment type="caution">
    <text evidence="7">The sequence shown here is derived from an EMBL/GenBank/DDBJ whole genome shotgun (WGS) entry which is preliminary data.</text>
</comment>
<sequence length="418" mass="46668">MATPLLDLTNGHIEVRIKPAIRLQQGIHYDDICASISTAMMVRNSRPIAVPEGLPFSEEVDRITIHLPAVPEHHAPSLTAEQIKSLPCSYYKLTTAPAVPFEIDSGEEEGAVSSHQTELPNKEFEDIWENLIYTDNIKAEMIAYIESLMRLSMAGVNTNIINMNRLVLLHGPPGTGKTSFCKGIAQRLSIRFNKTFKRSIMVEINSHSLFSRWFSESGKLVQKMFEQIEVLTEDKAQMVFVLIDEVESLSMSRKSALNRNEPSDGIRVVNALLTQIDRIRKRPNVLIFTTSNLTEVMDDAFVDRADIVRKLNRPGKEAVAQIMKTCMAELERVGMMINDLEETQDQAFLGVISEMAISVNLSARSVRQIPVKAIAKTMRLGSTVLRSEFYEACQAILAELEPPSPTSSTGGRSVISFE</sequence>
<feature type="domain" description="AAA+ ATPase" evidence="6">
    <location>
        <begin position="163"/>
        <end position="315"/>
    </location>
</feature>
<dbReference type="PANTHER" id="PTHR45991:SF1">
    <property type="entry name" value="PACHYTENE CHECKPOINT PROTEIN 2 HOMOLOG"/>
    <property type="match status" value="1"/>
</dbReference>
<evidence type="ECO:0000256" key="5">
    <source>
        <dbReference type="RuleBase" id="RU003651"/>
    </source>
</evidence>
<dbReference type="AlphaFoldDB" id="A0A4U5N093"/>
<dbReference type="SUPFAM" id="SSF52540">
    <property type="entry name" value="P-loop containing nucleoside triphosphate hydrolases"/>
    <property type="match status" value="1"/>
</dbReference>
<dbReference type="FunFam" id="3.40.50.300:FF:001494">
    <property type="entry name" value="Pachytene checkpoint component Pch2"/>
    <property type="match status" value="1"/>
</dbReference>
<dbReference type="EMBL" id="AZBU02000005">
    <property type="protein sequence ID" value="TKR75779.1"/>
    <property type="molecule type" value="Genomic_DNA"/>
</dbReference>
<dbReference type="GO" id="GO:0005524">
    <property type="term" value="F:ATP binding"/>
    <property type="evidence" value="ECO:0007669"/>
    <property type="project" value="UniProtKB-KW"/>
</dbReference>
<dbReference type="PROSITE" id="PS00674">
    <property type="entry name" value="AAA"/>
    <property type="match status" value="1"/>
</dbReference>
<evidence type="ECO:0000256" key="1">
    <source>
        <dbReference type="ARBA" id="ARBA00007271"/>
    </source>
</evidence>
<dbReference type="Proteomes" id="UP000298663">
    <property type="component" value="Unassembled WGS sequence"/>
</dbReference>
<keyword evidence="4" id="KW-0469">Meiosis</keyword>
<reference evidence="7 8" key="1">
    <citation type="journal article" date="2015" name="Genome Biol.">
        <title>Comparative genomics of Steinernema reveals deeply conserved gene regulatory networks.</title>
        <authorList>
            <person name="Dillman A.R."/>
            <person name="Macchietto M."/>
            <person name="Porter C.F."/>
            <person name="Rogers A."/>
            <person name="Williams B."/>
            <person name="Antoshechkin I."/>
            <person name="Lee M.M."/>
            <person name="Goodwin Z."/>
            <person name="Lu X."/>
            <person name="Lewis E.E."/>
            <person name="Goodrich-Blair H."/>
            <person name="Stock S.P."/>
            <person name="Adams B.J."/>
            <person name="Sternberg P.W."/>
            <person name="Mortazavi A."/>
        </authorList>
    </citation>
    <scope>NUCLEOTIDE SEQUENCE [LARGE SCALE GENOMIC DNA]</scope>
    <source>
        <strain evidence="7 8">ALL</strain>
    </source>
</reference>
<reference evidence="7 8" key="2">
    <citation type="journal article" date="2019" name="G3 (Bethesda)">
        <title>Hybrid Assembly of the Genome of the Entomopathogenic Nematode Steinernema carpocapsae Identifies the X-Chromosome.</title>
        <authorList>
            <person name="Serra L."/>
            <person name="Macchietto M."/>
            <person name="Macias-Munoz A."/>
            <person name="McGill C.J."/>
            <person name="Rodriguez I.M."/>
            <person name="Rodriguez B."/>
            <person name="Murad R."/>
            <person name="Mortazavi A."/>
        </authorList>
    </citation>
    <scope>NUCLEOTIDE SEQUENCE [LARGE SCALE GENOMIC DNA]</scope>
    <source>
        <strain evidence="7 8">ALL</strain>
    </source>
</reference>
<evidence type="ECO:0000256" key="4">
    <source>
        <dbReference type="ARBA" id="ARBA00023254"/>
    </source>
</evidence>
<dbReference type="GO" id="GO:0007131">
    <property type="term" value="P:reciprocal meiotic recombination"/>
    <property type="evidence" value="ECO:0007669"/>
    <property type="project" value="TreeGrafter"/>
</dbReference>
<keyword evidence="3 5" id="KW-0067">ATP-binding</keyword>
<name>A0A4U5N093_STECR</name>
<evidence type="ECO:0000259" key="6">
    <source>
        <dbReference type="SMART" id="SM00382"/>
    </source>
</evidence>
<evidence type="ECO:0000313" key="8">
    <source>
        <dbReference type="Proteomes" id="UP000298663"/>
    </source>
</evidence>
<dbReference type="InterPro" id="IPR003960">
    <property type="entry name" value="ATPase_AAA_CS"/>
</dbReference>
<proteinExistence type="inferred from homology"/>
<dbReference type="GO" id="GO:0005634">
    <property type="term" value="C:nucleus"/>
    <property type="evidence" value="ECO:0007669"/>
    <property type="project" value="TreeGrafter"/>
</dbReference>
<keyword evidence="2 5" id="KW-0547">Nucleotide-binding</keyword>
<dbReference type="GO" id="GO:0016887">
    <property type="term" value="F:ATP hydrolysis activity"/>
    <property type="evidence" value="ECO:0007669"/>
    <property type="project" value="InterPro"/>
</dbReference>
<dbReference type="PANTHER" id="PTHR45991">
    <property type="entry name" value="PACHYTENE CHECKPOINT PROTEIN 2"/>
    <property type="match status" value="1"/>
</dbReference>
<dbReference type="STRING" id="34508.A0A4U5N093"/>
<dbReference type="Pfam" id="PF00004">
    <property type="entry name" value="AAA"/>
    <property type="match status" value="1"/>
</dbReference>
<evidence type="ECO:0000256" key="2">
    <source>
        <dbReference type="ARBA" id="ARBA00022741"/>
    </source>
</evidence>
<dbReference type="InterPro" id="IPR003593">
    <property type="entry name" value="AAA+_ATPase"/>
</dbReference>
<accession>A0A4U5N093</accession>
<comment type="similarity">
    <text evidence="1">Belongs to the AAA ATPase family. PCH2 subfamily.</text>
</comment>
<dbReference type="GO" id="GO:0005694">
    <property type="term" value="C:chromosome"/>
    <property type="evidence" value="ECO:0007669"/>
    <property type="project" value="TreeGrafter"/>
</dbReference>
<dbReference type="InterPro" id="IPR003959">
    <property type="entry name" value="ATPase_AAA_core"/>
</dbReference>
<evidence type="ECO:0000313" key="7">
    <source>
        <dbReference type="EMBL" id="TKR75779.1"/>
    </source>
</evidence>
<dbReference type="Gene3D" id="3.40.50.300">
    <property type="entry name" value="P-loop containing nucleotide triphosphate hydrolases"/>
    <property type="match status" value="1"/>
</dbReference>